<dbReference type="InterPro" id="IPR000845">
    <property type="entry name" value="Nucleoside_phosphorylase_d"/>
</dbReference>
<protein>
    <submittedName>
        <fullName evidence="3">Nucleoside phosphorylase</fullName>
    </submittedName>
</protein>
<dbReference type="GO" id="GO:0009116">
    <property type="term" value="P:nucleoside metabolic process"/>
    <property type="evidence" value="ECO:0007669"/>
    <property type="project" value="InterPro"/>
</dbReference>
<evidence type="ECO:0000313" key="3">
    <source>
        <dbReference type="EMBL" id="SKA72259.1"/>
    </source>
</evidence>
<dbReference type="STRING" id="1121449.SAMN02745704_00328"/>
<dbReference type="PANTHER" id="PTHR46832:SF1">
    <property type="entry name" value="5'-METHYLTHIOADENOSINE_S-ADENOSYLHOMOCYSTEINE NUCLEOSIDASE"/>
    <property type="match status" value="1"/>
</dbReference>
<name>A0A1T4W535_9BACT</name>
<dbReference type="EMBL" id="FUYC01000001">
    <property type="protein sequence ID" value="SKA72259.1"/>
    <property type="molecule type" value="Genomic_DNA"/>
</dbReference>
<accession>A0A1T4W535</accession>
<dbReference type="Proteomes" id="UP000190027">
    <property type="component" value="Unassembled WGS sequence"/>
</dbReference>
<sequence length="295" mass="31437">MSHESIPFIGVVTALEAETKAVCRKAKAEAGEPFPRFDCSTAEARVVCLQCGPGPERALAAARQLISQGADMLLCVGAASGMDREAQSGHLLLTRDVLLLHDAHPMPIPHADQGDADRTPDIQPDNALVKTLEAKKLTVHVRPLLTAPPPLFGQEDRTHWNAETGAAALDTESAGAALAALESHRPFLALRALGDSVERPVSPEVLAACSGGGGWSLFRRIVRHPGLFIKLWRMGREYSNALDALSKAWNPVLEHCVHALLKAAPTGSTPEQPAQSSDSAPDARQESDSSKTPLQ</sequence>
<dbReference type="Gene3D" id="3.40.50.1580">
    <property type="entry name" value="Nucleoside phosphorylase domain"/>
    <property type="match status" value="1"/>
</dbReference>
<feature type="region of interest" description="Disordered" evidence="1">
    <location>
        <begin position="264"/>
        <end position="295"/>
    </location>
</feature>
<gene>
    <name evidence="3" type="ORF">SAMN02745704_00328</name>
</gene>
<feature type="domain" description="Nucleoside phosphorylase" evidence="2">
    <location>
        <begin position="9"/>
        <end position="198"/>
    </location>
</feature>
<proteinExistence type="predicted"/>
<dbReference type="GO" id="GO:0008782">
    <property type="term" value="F:adenosylhomocysteine nucleosidase activity"/>
    <property type="evidence" value="ECO:0007669"/>
    <property type="project" value="TreeGrafter"/>
</dbReference>
<dbReference type="PANTHER" id="PTHR46832">
    <property type="entry name" value="5'-METHYLTHIOADENOSINE/S-ADENOSYLHOMOCYSTEINE NUCLEOSIDASE"/>
    <property type="match status" value="1"/>
</dbReference>
<dbReference type="SUPFAM" id="SSF53167">
    <property type="entry name" value="Purine and uridine phosphorylases"/>
    <property type="match status" value="1"/>
</dbReference>
<dbReference type="Pfam" id="PF01048">
    <property type="entry name" value="PNP_UDP_1"/>
    <property type="match status" value="1"/>
</dbReference>
<organism evidence="3 4">
    <name type="scientific">Paucidesulfovibrio gracilis DSM 16080</name>
    <dbReference type="NCBI Taxonomy" id="1121449"/>
    <lineage>
        <taxon>Bacteria</taxon>
        <taxon>Pseudomonadati</taxon>
        <taxon>Thermodesulfobacteriota</taxon>
        <taxon>Desulfovibrionia</taxon>
        <taxon>Desulfovibrionales</taxon>
        <taxon>Desulfovibrionaceae</taxon>
        <taxon>Paucidesulfovibrio</taxon>
    </lineage>
</organism>
<dbReference type="GO" id="GO:0008930">
    <property type="term" value="F:methylthioadenosine nucleosidase activity"/>
    <property type="evidence" value="ECO:0007669"/>
    <property type="project" value="TreeGrafter"/>
</dbReference>
<feature type="compositionally biased region" description="Polar residues" evidence="1">
    <location>
        <begin position="266"/>
        <end position="279"/>
    </location>
</feature>
<dbReference type="RefSeq" id="WP_078715903.1">
    <property type="nucleotide sequence ID" value="NZ_FUYC01000001.1"/>
</dbReference>
<keyword evidence="4" id="KW-1185">Reference proteome</keyword>
<dbReference type="InterPro" id="IPR035994">
    <property type="entry name" value="Nucleoside_phosphorylase_sf"/>
</dbReference>
<reference evidence="3 4" key="1">
    <citation type="submission" date="2017-02" db="EMBL/GenBank/DDBJ databases">
        <authorList>
            <person name="Peterson S.W."/>
        </authorList>
    </citation>
    <scope>NUCLEOTIDE SEQUENCE [LARGE SCALE GENOMIC DNA]</scope>
    <source>
        <strain evidence="3 4">DSM 16080</strain>
    </source>
</reference>
<dbReference type="GO" id="GO:0019284">
    <property type="term" value="P:L-methionine salvage from S-adenosylmethionine"/>
    <property type="evidence" value="ECO:0007669"/>
    <property type="project" value="TreeGrafter"/>
</dbReference>
<evidence type="ECO:0000313" key="4">
    <source>
        <dbReference type="Proteomes" id="UP000190027"/>
    </source>
</evidence>
<evidence type="ECO:0000259" key="2">
    <source>
        <dbReference type="Pfam" id="PF01048"/>
    </source>
</evidence>
<dbReference type="AlphaFoldDB" id="A0A1T4W535"/>
<dbReference type="GO" id="GO:0005829">
    <property type="term" value="C:cytosol"/>
    <property type="evidence" value="ECO:0007669"/>
    <property type="project" value="TreeGrafter"/>
</dbReference>
<dbReference type="OrthoDB" id="5394564at2"/>
<evidence type="ECO:0000256" key="1">
    <source>
        <dbReference type="SAM" id="MobiDB-lite"/>
    </source>
</evidence>